<dbReference type="EMBL" id="SEWY01000002">
    <property type="protein sequence ID" value="TBH74380.1"/>
    <property type="molecule type" value="Genomic_DNA"/>
</dbReference>
<organism evidence="3 4">
    <name type="scientific">Aquirufa antheringensis</name>
    <dbReference type="NCBI Taxonomy" id="2516559"/>
    <lineage>
        <taxon>Bacteria</taxon>
        <taxon>Pseudomonadati</taxon>
        <taxon>Bacteroidota</taxon>
        <taxon>Cytophagia</taxon>
        <taxon>Cytophagales</taxon>
        <taxon>Flectobacillaceae</taxon>
        <taxon>Aquirufa</taxon>
    </lineage>
</organism>
<dbReference type="GO" id="GO:0000270">
    <property type="term" value="P:peptidoglycan metabolic process"/>
    <property type="evidence" value="ECO:0007669"/>
    <property type="project" value="TreeGrafter"/>
</dbReference>
<dbReference type="Proteomes" id="UP000293583">
    <property type="component" value="Unassembled WGS sequence"/>
</dbReference>
<dbReference type="SUPFAM" id="SSF56601">
    <property type="entry name" value="beta-lactamase/transpeptidase-like"/>
    <property type="match status" value="1"/>
</dbReference>
<proteinExistence type="inferred from homology"/>
<dbReference type="Gene3D" id="3.40.710.10">
    <property type="entry name" value="DD-peptidase/beta-lactamase superfamily"/>
    <property type="match status" value="2"/>
</dbReference>
<dbReference type="PROSITE" id="PS51257">
    <property type="entry name" value="PROKAR_LIPOPROTEIN"/>
    <property type="match status" value="1"/>
</dbReference>
<accession>A0A4Q9BDY3</accession>
<dbReference type="InterPro" id="IPR000667">
    <property type="entry name" value="Peptidase_S13"/>
</dbReference>
<keyword evidence="2" id="KW-0378">Hydrolase</keyword>
<comment type="caution">
    <text evidence="3">The sequence shown here is derived from an EMBL/GenBank/DDBJ whole genome shotgun (WGS) entry which is preliminary data.</text>
</comment>
<dbReference type="PANTHER" id="PTHR30023">
    <property type="entry name" value="D-ALANYL-D-ALANINE CARBOXYPEPTIDASE"/>
    <property type="match status" value="1"/>
</dbReference>
<comment type="similarity">
    <text evidence="1">Belongs to the peptidase S13 family.</text>
</comment>
<gene>
    <name evidence="3" type="ORF">EWU20_04360</name>
</gene>
<evidence type="ECO:0000256" key="1">
    <source>
        <dbReference type="ARBA" id="ARBA00006096"/>
    </source>
</evidence>
<name>A0A4Q9BDY3_9BACT</name>
<dbReference type="RefSeq" id="WP_130922857.1">
    <property type="nucleotide sequence ID" value="NZ_JAANOM010000001.1"/>
</dbReference>
<evidence type="ECO:0000313" key="4">
    <source>
        <dbReference type="Proteomes" id="UP000293583"/>
    </source>
</evidence>
<reference evidence="3 4" key="1">
    <citation type="submission" date="2019-02" db="EMBL/GenBank/DDBJ databases">
        <title>Genome of a new Bacteroidetes strain.</title>
        <authorList>
            <person name="Pitt A."/>
        </authorList>
    </citation>
    <scope>NUCLEOTIDE SEQUENCE [LARGE SCALE GENOMIC DNA]</scope>
    <source>
        <strain evidence="3 4">103A-SOEBACH</strain>
    </source>
</reference>
<dbReference type="GO" id="GO:0004185">
    <property type="term" value="F:serine-type carboxypeptidase activity"/>
    <property type="evidence" value="ECO:0007669"/>
    <property type="project" value="InterPro"/>
</dbReference>
<dbReference type="OrthoDB" id="9802627at2"/>
<dbReference type="PRINTS" id="PR00922">
    <property type="entry name" value="DADACBPTASE3"/>
</dbReference>
<evidence type="ECO:0008006" key="5">
    <source>
        <dbReference type="Google" id="ProtNLM"/>
    </source>
</evidence>
<evidence type="ECO:0000313" key="3">
    <source>
        <dbReference type="EMBL" id="TBH74380.1"/>
    </source>
</evidence>
<protein>
    <recommendedName>
        <fullName evidence="5">D-alanyl-D-alanine carboxypeptidase/D-alanyl-D-alanine-endopeptidase</fullName>
    </recommendedName>
</protein>
<evidence type="ECO:0000256" key="2">
    <source>
        <dbReference type="ARBA" id="ARBA00022801"/>
    </source>
</evidence>
<sequence length="415" mass="46554">MKNLAFLFLFALAGCQSSHLQIAFNESSLAQRASGVMIKDLSTGKVLFEKNADQYFMPASNMKLLTFLEANRILGSQIPSFTYRETKDTLFFWGTGDISNLHPSIKNTALRDFLVASSKVLVYGSPLKPIPVMGSGWAWDDYNDHYSAEISDMPLYANLVNFSASEKRWKILPDAFEAVAKTGSTLEVRRNRLKNQFELPVLQTEKYGAQDVPFITSPDMTAFLLTDTLHKSVETKPLAVHPEARIFYAGKMDSLYLPMLHESDNAVAEQLLVMIAAEKGWDPTQVIENLKKEPGNEFLRDIRWVDGSGLSRYNLIRPKDFIHILELLAKEVAPDRLRALLPEASKTGTMRNVQDLNPGVRIWAKSGSYGNTYDLSGYYLTKDGKTLAFSVLSNLGNAPVRDIKKSVVEFLRAIH</sequence>
<keyword evidence="4" id="KW-1185">Reference proteome</keyword>
<dbReference type="AlphaFoldDB" id="A0A4Q9BDY3"/>
<dbReference type="InterPro" id="IPR012338">
    <property type="entry name" value="Beta-lactam/transpept-like"/>
</dbReference>
<dbReference type="GO" id="GO:0006508">
    <property type="term" value="P:proteolysis"/>
    <property type="evidence" value="ECO:0007669"/>
    <property type="project" value="InterPro"/>
</dbReference>
<dbReference type="PANTHER" id="PTHR30023:SF0">
    <property type="entry name" value="PENICILLIN-SENSITIVE CARBOXYPEPTIDASE A"/>
    <property type="match status" value="1"/>
</dbReference>
<dbReference type="Pfam" id="PF02113">
    <property type="entry name" value="Peptidase_S13"/>
    <property type="match status" value="2"/>
</dbReference>